<dbReference type="Pfam" id="PF11938">
    <property type="entry name" value="DUF3456"/>
    <property type="match status" value="1"/>
</dbReference>
<dbReference type="InterPro" id="IPR021852">
    <property type="entry name" value="DUF3456"/>
</dbReference>
<keyword evidence="13" id="KW-0675">Receptor</keyword>
<comment type="similarity">
    <text evidence="3">Belongs to the CRELD family.</text>
</comment>
<dbReference type="InterPro" id="IPR039465">
    <property type="entry name" value="IL-17_rcpt-like"/>
</dbReference>
<keyword evidence="9" id="KW-0106">Calcium</keyword>
<evidence type="ECO:0000256" key="4">
    <source>
        <dbReference type="ARBA" id="ARBA00022475"/>
    </source>
</evidence>
<feature type="compositionally biased region" description="Acidic residues" evidence="17">
    <location>
        <begin position="944"/>
        <end position="953"/>
    </location>
</feature>
<feature type="domain" description="EGF-like" evidence="19">
    <location>
        <begin position="1693"/>
        <end position="1727"/>
    </location>
</feature>
<dbReference type="EMBL" id="JACTAM010000008">
    <property type="protein sequence ID" value="KAI2661219.1"/>
    <property type="molecule type" value="Genomic_DNA"/>
</dbReference>
<dbReference type="InterPro" id="IPR000152">
    <property type="entry name" value="EGF-type_Asp/Asn_hydroxyl_site"/>
</dbReference>
<sequence>MYSSSVIALVVLVFVLFQCSFSIRDLLRVRQEWSSAERRLPELRLSTSHWQDACVRVRLSVQPLVANETLIIEFNDSKTEDSYTLLMWKRRNAVKWISSIDYHPLTARIQKRELNVTSHQAFWIVRYDCFPAQPGSTVGVSVHSHSHLLISAFYAVEHRGCNKSAAFTCAVFMCVSDPVTEHLVPKASVAVDDRAKRFTVRIETDQMVKISVDPKINQTVNLSFPYLVPCVCVQLWFTAPDSRRNTHCPLKERTLPHGGDILSSSSARVLGSVLYWEPLCPADQSDPSVSLCWRIHNHSSYCVPAPNATLYGTKLKYNVSAVDKHSQMCVKFSLNGSHQVFCPFESEGRSEWSVTVVPGSLHLYVHLTSSVAASFAAQLCDREGETCLSQGSVISQRVNGGATEAELSVPFPFLSSGLHAQEMGSHHWHRTDSSGCGDCTVWRSTERRPVLLVCSSNDAAHIAAVCSLASGLQGELFMDVRLAQWAQCHPQSSLAQLGPVPWLYGQCRAVQKAGGLVLIAWSPYAHQAFLRWRKSDLVAGSETGLYSALEKKEQMCCDEEWMEKPVESSSITAPVFNATLSCLSTGIRSNNHGRGFGLLCFQGLNNNSSSAYIPKQLRCVRKYCLPKDLSSLIHDLASSWDGAGKAQGRRGCWPRLLSKALLFFMSRQLASRLEAGLPVPLVRKSSQKSKLKTWRQKKRRSKASYLYGRLIACMALVLGGNEKGENAVYRQTVLNSLIQGSFIVCPAGGRNIKIQVSVPCETAVKFRSAHTSNHSLLRNTWQDISLFLPTKQKTEGSTQCVCVCVCESVMTVWILLLLVSVPLCIFTRAHERIELSADHALTFGQGIVHCEVKSGNKTLTNVRIRVWQTCHHYQQNCALHWPPLSHCLGLGGPTCIQNDKHVYVSGLDAHIVQCQKQQTWRLCLKVLVNVTVTDADQPVTGDGSGDEEAEEPHEEMREGAHQEDLDNMTTGATVRVWMSLVVEIPKAELGGSVLVHFSQQHPTKHLNIPKKRGRVSMPSSVRAHQWPTTTSSLRLCFPVAPRLQKKTDHVTGAIILYVANADKERYQEFNVCQKLDRKGRCLKVEWIWGEFIRTQYCPFLNETGSSVSVSLSEAETHHKQAALVWNISAPCRLEAQLWLCRKSSGLDSSCHALNGRSRVHTRLNDSWMEADHRHWVEVTGMDRFLGPVSLEHPAGAVCAATASGGVEVLLVCPPDADHTVTEPVCRLCSSLSSVGFSVSLDLWKHSEISALGPVPWLHSCLDRVQRCRGKAVLVLTQAACERAEEWSCRVAEQKPEKGRKTWVKGDVQSSTCSEVFDASLSCILADYLLGRAGERFMLARFDGQSPVTVLPEFFRELPLFSLPSQSLDFITELTQGTRKGQKVSERWVRAGALRAASQAVSRALRGPAGPTGHTCARLPQDSSRAVMLHEYVNSPAAALIWPTYSSISITRLEEVSDLRSVQLINKQQTGRGTDVSGHTGIQCLRVNLRMPLRLETHATPHHTIWLPLSHIYHSCSQSNKKFLYEMDCQNPYLLVINYSNGHGNSLAENGLDRMWWSWPLVSVLVLCSLLSVGTVRTAPCQTCRKLTDSFIKGLERTANKNFGGGNTAWEEEKLAKYARSETRLLEIVEAVCDKSDFDCNRLLEQIEDQVETWWFHRQQEAPDLFEWLCIEELRLCCPPGHYGPECAECPSGPGGVCGGLGRCEGEGTRLGDGDCVCDPGYSGVLCQDCADGYYREKSSNHTQPPCSACHHSCKKCTGPQDNKCLDYVDECGTELARCPSNTYCFNTDGSYECRGCDQACVGCMGSGPARCKKCARGFRLTGAKCLDIDECSERAIACPGLNEACINEEGSFRCECAEGFVRRDSICVENLPPTGPEKGLFDDMTDDEVLVLQQMFFGVVICALATLAAKGDMVFTAIFIGGVAAMAGYWLSEKGDRVLDGILKGR</sequence>
<keyword evidence="21" id="KW-0413">Isomerase</keyword>
<name>A0ABQ8MEF3_LABRO</name>
<dbReference type="InterPro" id="IPR006212">
    <property type="entry name" value="Furin_repeat"/>
</dbReference>
<gene>
    <name evidence="21" type="ORF">H4Q32_006762</name>
</gene>
<evidence type="ECO:0000259" key="19">
    <source>
        <dbReference type="PROSITE" id="PS50026"/>
    </source>
</evidence>
<evidence type="ECO:0000256" key="12">
    <source>
        <dbReference type="ARBA" id="ARBA00023157"/>
    </source>
</evidence>
<evidence type="ECO:0000313" key="21">
    <source>
        <dbReference type="EMBL" id="KAI2661219.1"/>
    </source>
</evidence>
<dbReference type="PROSITE" id="PS50026">
    <property type="entry name" value="EGF_3"/>
    <property type="match status" value="2"/>
</dbReference>
<keyword evidence="8" id="KW-0677">Repeat</keyword>
<evidence type="ECO:0000256" key="15">
    <source>
        <dbReference type="ARBA" id="ARBA00023198"/>
    </source>
</evidence>
<evidence type="ECO:0000256" key="17">
    <source>
        <dbReference type="SAM" id="MobiDB-lite"/>
    </source>
</evidence>
<dbReference type="PROSITE" id="PS51534">
    <property type="entry name" value="SEFIR"/>
    <property type="match status" value="1"/>
</dbReference>
<dbReference type="InterPro" id="IPR009030">
    <property type="entry name" value="Growth_fac_rcpt_cys_sf"/>
</dbReference>
<keyword evidence="22" id="KW-1185">Reference proteome</keyword>
<evidence type="ECO:0000256" key="6">
    <source>
        <dbReference type="ARBA" id="ARBA00022692"/>
    </source>
</evidence>
<evidence type="ECO:0000256" key="1">
    <source>
        <dbReference type="ARBA" id="ARBA00004162"/>
    </source>
</evidence>
<dbReference type="PROSITE" id="PS00022">
    <property type="entry name" value="EGF_1"/>
    <property type="match status" value="1"/>
</dbReference>
<dbReference type="SMART" id="SM00179">
    <property type="entry name" value="EGF_CA"/>
    <property type="match status" value="2"/>
</dbReference>
<dbReference type="SMART" id="SM00261">
    <property type="entry name" value="FU"/>
    <property type="match status" value="2"/>
</dbReference>
<evidence type="ECO:0000256" key="18">
    <source>
        <dbReference type="SAM" id="Phobius"/>
    </source>
</evidence>
<evidence type="ECO:0000256" key="5">
    <source>
        <dbReference type="ARBA" id="ARBA00022536"/>
    </source>
</evidence>
<dbReference type="InterPro" id="IPR027841">
    <property type="entry name" value="IL-17_rcpt_C/E_N"/>
</dbReference>
<dbReference type="SMART" id="SM00181">
    <property type="entry name" value="EGF"/>
    <property type="match status" value="3"/>
</dbReference>
<evidence type="ECO:0000256" key="10">
    <source>
        <dbReference type="ARBA" id="ARBA00022989"/>
    </source>
</evidence>
<dbReference type="Gene3D" id="2.10.25.10">
    <property type="entry name" value="Laminin"/>
    <property type="match status" value="1"/>
</dbReference>
<keyword evidence="15" id="KW-0395">Inflammatory response</keyword>
<evidence type="ECO:0000256" key="13">
    <source>
        <dbReference type="ARBA" id="ARBA00023170"/>
    </source>
</evidence>
<feature type="transmembrane region" description="Helical" evidence="18">
    <location>
        <begin position="1889"/>
        <end position="1907"/>
    </location>
</feature>
<evidence type="ECO:0000256" key="8">
    <source>
        <dbReference type="ARBA" id="ARBA00022737"/>
    </source>
</evidence>
<dbReference type="Gene3D" id="3.40.50.11530">
    <property type="match status" value="2"/>
</dbReference>
<evidence type="ECO:0000256" key="11">
    <source>
        <dbReference type="ARBA" id="ARBA00023136"/>
    </source>
</evidence>
<dbReference type="PANTHER" id="PTHR15583">
    <property type="entry name" value="INTERLEUKIN-17 RECEPTOR"/>
    <property type="match status" value="1"/>
</dbReference>
<feature type="transmembrane region" description="Helical" evidence="18">
    <location>
        <begin position="1914"/>
        <end position="1931"/>
    </location>
</feature>
<dbReference type="InterPro" id="IPR049883">
    <property type="entry name" value="NOTCH1_EGF-like"/>
</dbReference>
<keyword evidence="5 16" id="KW-0245">EGF-like domain</keyword>
<organism evidence="21 22">
    <name type="scientific">Labeo rohita</name>
    <name type="common">Indian major carp</name>
    <name type="synonym">Cyprinus rohita</name>
    <dbReference type="NCBI Taxonomy" id="84645"/>
    <lineage>
        <taxon>Eukaryota</taxon>
        <taxon>Metazoa</taxon>
        <taxon>Chordata</taxon>
        <taxon>Craniata</taxon>
        <taxon>Vertebrata</taxon>
        <taxon>Euteleostomi</taxon>
        <taxon>Actinopterygii</taxon>
        <taxon>Neopterygii</taxon>
        <taxon>Teleostei</taxon>
        <taxon>Ostariophysi</taxon>
        <taxon>Cypriniformes</taxon>
        <taxon>Cyprinidae</taxon>
        <taxon>Labeoninae</taxon>
        <taxon>Labeonini</taxon>
        <taxon>Labeo</taxon>
    </lineage>
</organism>
<dbReference type="PANTHER" id="PTHR15583:SF21">
    <property type="entry name" value="INTERLEUKIN-17 RECEPTOR E-LIKE"/>
    <property type="match status" value="1"/>
</dbReference>
<dbReference type="GO" id="GO:0016853">
    <property type="term" value="F:isomerase activity"/>
    <property type="evidence" value="ECO:0007669"/>
    <property type="project" value="UniProtKB-KW"/>
</dbReference>
<evidence type="ECO:0000256" key="16">
    <source>
        <dbReference type="PROSITE-ProRule" id="PRU00076"/>
    </source>
</evidence>
<dbReference type="PROSITE" id="PS00010">
    <property type="entry name" value="ASX_HYDROXYL"/>
    <property type="match status" value="1"/>
</dbReference>
<keyword evidence="11 18" id="KW-0472">Membrane</keyword>
<dbReference type="SUPFAM" id="SSF57196">
    <property type="entry name" value="EGF/Laminin"/>
    <property type="match status" value="1"/>
</dbReference>
<feature type="region of interest" description="Disordered" evidence="17">
    <location>
        <begin position="935"/>
        <end position="968"/>
    </location>
</feature>
<dbReference type="CDD" id="cd00054">
    <property type="entry name" value="EGF_CA"/>
    <property type="match status" value="1"/>
</dbReference>
<keyword evidence="12 16" id="KW-1015">Disulfide bond</keyword>
<dbReference type="SUPFAM" id="SSF57184">
    <property type="entry name" value="Growth factor receptor domain"/>
    <property type="match status" value="1"/>
</dbReference>
<dbReference type="InterPro" id="IPR018097">
    <property type="entry name" value="EGF_Ca-bd_CS"/>
</dbReference>
<feature type="domain" description="EGF-like" evidence="19">
    <location>
        <begin position="1827"/>
        <end position="1866"/>
    </location>
</feature>
<keyword evidence="10 18" id="KW-1133">Transmembrane helix</keyword>
<evidence type="ECO:0000259" key="20">
    <source>
        <dbReference type="PROSITE" id="PS51534"/>
    </source>
</evidence>
<evidence type="ECO:0000313" key="22">
    <source>
        <dbReference type="Proteomes" id="UP000830375"/>
    </source>
</evidence>
<reference evidence="21 22" key="1">
    <citation type="submission" date="2022-01" db="EMBL/GenBank/DDBJ databases">
        <title>A high-quality chromosome-level genome assembly of rohu carp, Labeo rohita.</title>
        <authorList>
            <person name="Arick M.A. II"/>
            <person name="Hsu C.-Y."/>
            <person name="Magbanua Z."/>
            <person name="Pechanova O."/>
            <person name="Grover C."/>
            <person name="Miller E."/>
            <person name="Thrash A."/>
            <person name="Ezzel L."/>
            <person name="Alam S."/>
            <person name="Benzie J."/>
            <person name="Hamilton M."/>
            <person name="Karsi A."/>
            <person name="Lawrence M.L."/>
            <person name="Peterson D.G."/>
        </authorList>
    </citation>
    <scope>NUCLEOTIDE SEQUENCE [LARGE SCALE GENOMIC DNA]</scope>
    <source>
        <strain evidence="22">BAU-BD-2019</strain>
        <tissue evidence="21">Blood</tissue>
    </source>
</reference>
<comment type="caution">
    <text evidence="21">The sequence shown here is derived from an EMBL/GenBank/DDBJ whole genome shotgun (WGS) entry which is preliminary data.</text>
</comment>
<feature type="domain" description="SEFIR" evidence="20">
    <location>
        <begin position="1205"/>
        <end position="1371"/>
    </location>
</feature>
<evidence type="ECO:0000256" key="9">
    <source>
        <dbReference type="ARBA" id="ARBA00022837"/>
    </source>
</evidence>
<keyword evidence="6 18" id="KW-0812">Transmembrane</keyword>
<proteinExistence type="inferred from homology"/>
<keyword evidence="7" id="KW-0732">Signal</keyword>
<comment type="caution">
    <text evidence="16">Lacks conserved residue(s) required for the propagation of feature annotation.</text>
</comment>
<dbReference type="Proteomes" id="UP000830375">
    <property type="component" value="Unassembled WGS sequence"/>
</dbReference>
<accession>A0ABQ8MEF3</accession>
<evidence type="ECO:0000256" key="7">
    <source>
        <dbReference type="ARBA" id="ARBA00022729"/>
    </source>
</evidence>
<keyword evidence="14" id="KW-0325">Glycoprotein</keyword>
<dbReference type="InterPro" id="IPR000742">
    <property type="entry name" value="EGF"/>
</dbReference>
<dbReference type="PROSITE" id="PS01248">
    <property type="entry name" value="EGF_LAM_1"/>
    <property type="match status" value="1"/>
</dbReference>
<dbReference type="Pfam" id="PF07645">
    <property type="entry name" value="EGF_CA"/>
    <property type="match status" value="2"/>
</dbReference>
<feature type="disulfide bond" evidence="16">
    <location>
        <begin position="1717"/>
        <end position="1726"/>
    </location>
</feature>
<feature type="compositionally biased region" description="Basic and acidic residues" evidence="17">
    <location>
        <begin position="954"/>
        <end position="964"/>
    </location>
</feature>
<evidence type="ECO:0000256" key="3">
    <source>
        <dbReference type="ARBA" id="ARBA00005897"/>
    </source>
</evidence>
<dbReference type="PROSITE" id="PS01187">
    <property type="entry name" value="EGF_CA"/>
    <property type="match status" value="1"/>
</dbReference>
<dbReference type="Pfam" id="PF15037">
    <property type="entry name" value="IL17_R_N"/>
    <property type="match status" value="1"/>
</dbReference>
<keyword evidence="4" id="KW-1003">Cell membrane</keyword>
<dbReference type="InterPro" id="IPR002049">
    <property type="entry name" value="LE_dom"/>
</dbReference>
<evidence type="ECO:0000256" key="14">
    <source>
        <dbReference type="ARBA" id="ARBA00023180"/>
    </source>
</evidence>
<dbReference type="InterPro" id="IPR001881">
    <property type="entry name" value="EGF-like_Ca-bd_dom"/>
</dbReference>
<comment type="subcellular location">
    <subcellularLocation>
        <location evidence="1">Cell membrane</location>
        <topology evidence="1">Single-pass membrane protein</topology>
    </subcellularLocation>
    <subcellularLocation>
        <location evidence="2">Membrane</location>
        <topology evidence="2">Single-pass type I membrane protein</topology>
    </subcellularLocation>
</comment>
<dbReference type="Pfam" id="PF08357">
    <property type="entry name" value="SEFIR"/>
    <property type="match status" value="2"/>
</dbReference>
<dbReference type="InterPro" id="IPR013568">
    <property type="entry name" value="SEFIR_dom"/>
</dbReference>
<protein>
    <submittedName>
        <fullName evidence="21">Protein disulfide isomerase Creld1</fullName>
    </submittedName>
</protein>
<evidence type="ECO:0000256" key="2">
    <source>
        <dbReference type="ARBA" id="ARBA00004479"/>
    </source>
</evidence>